<dbReference type="RefSeq" id="WP_006350891.1">
    <property type="nucleotide sequence ID" value="NZ_CP029159.1"/>
</dbReference>
<dbReference type="SUPFAM" id="SSF51338">
    <property type="entry name" value="Composite domain of metallo-dependent hydrolases"/>
    <property type="match status" value="1"/>
</dbReference>
<accession>I2MTP8</accession>
<organism evidence="2 3">
    <name type="scientific">Streptomyces tsukubensis (strain DSM 42081 / NBRC 108919 / NRRL 18488 / 9993)</name>
    <dbReference type="NCBI Taxonomy" id="1114943"/>
    <lineage>
        <taxon>Bacteria</taxon>
        <taxon>Bacillati</taxon>
        <taxon>Actinomycetota</taxon>
        <taxon>Actinomycetes</taxon>
        <taxon>Kitasatosporales</taxon>
        <taxon>Streptomycetaceae</taxon>
        <taxon>Streptomyces</taxon>
    </lineage>
</organism>
<dbReference type="InterPro" id="IPR032466">
    <property type="entry name" value="Metal_Hydrolase"/>
</dbReference>
<dbReference type="InterPro" id="IPR023100">
    <property type="entry name" value="D-aminoacylase_insert_dom_sf"/>
</dbReference>
<dbReference type="InterPro" id="IPR013108">
    <property type="entry name" value="Amidohydro_3"/>
</dbReference>
<dbReference type="GO" id="GO:0005829">
    <property type="term" value="C:cytosol"/>
    <property type="evidence" value="ECO:0007669"/>
    <property type="project" value="TreeGrafter"/>
</dbReference>
<dbReference type="Pfam" id="PF07969">
    <property type="entry name" value="Amidohydro_3"/>
    <property type="match status" value="1"/>
</dbReference>
<feature type="domain" description="Amidohydrolase 3" evidence="1">
    <location>
        <begin position="64"/>
        <end position="538"/>
    </location>
</feature>
<dbReference type="EMBL" id="CP029159">
    <property type="protein sequence ID" value="QKM71128.1"/>
    <property type="molecule type" value="Genomic_DNA"/>
</dbReference>
<evidence type="ECO:0000313" key="2">
    <source>
        <dbReference type="EMBL" id="QKM71128.1"/>
    </source>
</evidence>
<keyword evidence="3" id="KW-1185">Reference proteome</keyword>
<proteinExistence type="predicted"/>
<dbReference type="GO" id="GO:0016812">
    <property type="term" value="F:hydrolase activity, acting on carbon-nitrogen (but not peptide) bonds, in cyclic amides"/>
    <property type="evidence" value="ECO:0007669"/>
    <property type="project" value="TreeGrafter"/>
</dbReference>
<name>I2MTP8_STRT9</name>
<dbReference type="InterPro" id="IPR011059">
    <property type="entry name" value="Metal-dep_hydrolase_composite"/>
</dbReference>
<dbReference type="GO" id="GO:0016811">
    <property type="term" value="F:hydrolase activity, acting on carbon-nitrogen (but not peptide) bonds, in linear amides"/>
    <property type="evidence" value="ECO:0007669"/>
    <property type="project" value="InterPro"/>
</dbReference>
<dbReference type="Gene3D" id="3.20.20.140">
    <property type="entry name" value="Metal-dependent hydrolases"/>
    <property type="match status" value="1"/>
</dbReference>
<dbReference type="CDD" id="cd01297">
    <property type="entry name" value="D-aminoacylase"/>
    <property type="match status" value="1"/>
</dbReference>
<sequence length="556" mass="58417">MGGPGAVPAQPPAPATAGRHSYELLIRGGTVVDGTGAPRRRADIAVDGGRITVLPPDGRHRAAETVDAGGRIVAPGFIDVHTHSDALAACGDGGRDGDAVEELRLAPLLQGVTTEIAGNCGSSLFPALPERLDGLADHVRVVFGLGAVPPAEDFDGFAAGQDPALRRTHIASLVGHGTLRAGVMGFEDRPARPDELSAMCRLLDRALARGAAGLSSGLIYPPGGYASTGELVALAEVAARHRKPYVTHLRDEMAQVETALEEALEIARRSGAPLQISHHKTAGRHAWGATVRTLPVLERARAEGVDVLCDVYPYTAGSTVLHALLPPWANEGGIGALLDRLPRPEVRDRVRTSIARGVDGWENTVGNGGWDLITVAAARRHPAAEGHRIADLATANGVDPVEFVCDLLLAEQGEVTIISHSMREDDVRRVLTSPLSMIGSDGVPKPGRPHPRWAGSFARVLGHYARDEGLLSAEAAVHKMTGLPARRFGLAGRGTIAGGARADLVVLDPEAVRDRATFDRPLLAPEGIGTVVVDGRIAVRDGRPTDERAGRVVRVP</sequence>
<gene>
    <name evidence="2" type="ORF">STSU_032460</name>
</gene>
<dbReference type="Gene3D" id="2.30.40.10">
    <property type="entry name" value="Urease, subunit C, domain 1"/>
    <property type="match status" value="1"/>
</dbReference>
<dbReference type="PANTHER" id="PTHR11647:SF1">
    <property type="entry name" value="COLLAPSIN RESPONSE MEDIATOR PROTEIN"/>
    <property type="match status" value="1"/>
</dbReference>
<reference evidence="2 3" key="1">
    <citation type="journal article" date="2012" name="J. Bacteriol.">
        <title>Draft genome of Streptomyces tsukubaensis NRRL 18488, the producer of the clinically important immunosuppressant tacrolimus (FK506).</title>
        <authorList>
            <person name="Barreiro C."/>
            <person name="Prieto C."/>
            <person name="Sola-Landa A."/>
            <person name="Solera E."/>
            <person name="Martinez-Castro M."/>
            <person name="Perez-Redondo R."/>
            <person name="Garcia-Estrada C."/>
            <person name="Aparicio J.F."/>
            <person name="Fernandez-Martinez L.T."/>
            <person name="Santos-Aberturas J."/>
            <person name="Salehi-Najafabadi Z."/>
            <person name="Rodriguez-Garcia A."/>
            <person name="Tauch A."/>
            <person name="Martin J.F."/>
        </authorList>
    </citation>
    <scope>NUCLEOTIDE SEQUENCE [LARGE SCALE GENOMIC DNA]</scope>
    <source>
        <strain evidence="3">DSM 42081 / NBRC 108919 / NRRL 18488 / 9993</strain>
    </source>
</reference>
<dbReference type="PANTHER" id="PTHR11647">
    <property type="entry name" value="HYDRANTOINASE/DIHYDROPYRIMIDINASE FAMILY MEMBER"/>
    <property type="match status" value="1"/>
</dbReference>
<dbReference type="SUPFAM" id="SSF51556">
    <property type="entry name" value="Metallo-dependent hydrolases"/>
    <property type="match status" value="1"/>
</dbReference>
<dbReference type="InterPro" id="IPR050378">
    <property type="entry name" value="Metallo-dep_Hydrolases_sf"/>
</dbReference>
<dbReference type="AlphaFoldDB" id="I2MTP8"/>
<dbReference type="Proteomes" id="UP000005940">
    <property type="component" value="Chromosome"/>
</dbReference>
<evidence type="ECO:0000259" key="1">
    <source>
        <dbReference type="Pfam" id="PF07969"/>
    </source>
</evidence>
<dbReference type="Gene3D" id="3.30.1490.130">
    <property type="entry name" value="D-aminoacylase. Domain 3"/>
    <property type="match status" value="1"/>
</dbReference>
<protein>
    <submittedName>
        <fullName evidence="2">D-aminoacylase</fullName>
    </submittedName>
</protein>
<evidence type="ECO:0000313" key="3">
    <source>
        <dbReference type="Proteomes" id="UP000005940"/>
    </source>
</evidence>